<keyword evidence="4" id="KW-0249">Electron transport</keyword>
<dbReference type="Pfam" id="PF01880">
    <property type="entry name" value="Desulfoferrodox"/>
    <property type="match status" value="1"/>
</dbReference>
<dbReference type="Gene3D" id="2.60.40.730">
    <property type="entry name" value="SOR catalytic domain"/>
    <property type="match status" value="1"/>
</dbReference>
<dbReference type="SUPFAM" id="SSF49367">
    <property type="entry name" value="Superoxide reductase-like"/>
    <property type="match status" value="1"/>
</dbReference>
<evidence type="ECO:0000256" key="2">
    <source>
        <dbReference type="ARBA" id="ARBA00022448"/>
    </source>
</evidence>
<proteinExistence type="inferred from homology"/>
<keyword evidence="3" id="KW-0479">Metal-binding</keyword>
<dbReference type="GO" id="GO:0005506">
    <property type="term" value="F:iron ion binding"/>
    <property type="evidence" value="ECO:0007669"/>
    <property type="project" value="InterPro"/>
</dbReference>
<dbReference type="Proteomes" id="UP000192738">
    <property type="component" value="Unassembled WGS sequence"/>
</dbReference>
<keyword evidence="2" id="KW-0813">Transport</keyword>
<dbReference type="PANTHER" id="PTHR36541">
    <property type="entry name" value="SUPEROXIDE REDUCTASE-RELATED"/>
    <property type="match status" value="1"/>
</dbReference>
<keyword evidence="8" id="KW-1185">Reference proteome</keyword>
<dbReference type="AlphaFoldDB" id="A0A1W2BWB9"/>
<feature type="domain" description="Desulfoferrodoxin ferrous iron-binding" evidence="6">
    <location>
        <begin position="10"/>
        <end position="123"/>
    </location>
</feature>
<dbReference type="OrthoDB" id="9814936at2"/>
<dbReference type="InterPro" id="IPR036073">
    <property type="entry name" value="Desulfoferrodoxin_Fe-bd_dom_sf"/>
</dbReference>
<protein>
    <submittedName>
        <fullName evidence="7">Superoxide reductase</fullName>
    </submittedName>
</protein>
<accession>A0A1W2BWB9</accession>
<evidence type="ECO:0000313" key="8">
    <source>
        <dbReference type="Proteomes" id="UP000192738"/>
    </source>
</evidence>
<sequence length="131" mass="14310">MKLADLVQSADWKAEKHVPVIEAPDKVKAGEKVTVEVCVGKEIAHPNTTEHHIRWIKLYFKPDNSKFAYEIAAFEFSAHGESVEGANKGPVYSEPVGKAVVKLSASGTFVAEAYCNIHGLWEGSKGVSIEE</sequence>
<comment type="similarity">
    <text evidence="1">Belongs to the desulfoferrodoxin family.</text>
</comment>
<dbReference type="CDD" id="cd03172">
    <property type="entry name" value="SORL_classII"/>
    <property type="match status" value="1"/>
</dbReference>
<gene>
    <name evidence="7" type="ORF">SAMN04488500_108196</name>
</gene>
<dbReference type="InterPro" id="IPR051233">
    <property type="entry name" value="Desulfoferrodoxin_SOR"/>
</dbReference>
<dbReference type="InterPro" id="IPR002742">
    <property type="entry name" value="Desulfoferrodoxin_Fe-bd_dom"/>
</dbReference>
<evidence type="ECO:0000256" key="5">
    <source>
        <dbReference type="ARBA" id="ARBA00023004"/>
    </source>
</evidence>
<dbReference type="EMBL" id="FWXI01000008">
    <property type="protein sequence ID" value="SMC76892.1"/>
    <property type="molecule type" value="Genomic_DNA"/>
</dbReference>
<evidence type="ECO:0000256" key="4">
    <source>
        <dbReference type="ARBA" id="ARBA00022982"/>
    </source>
</evidence>
<organism evidence="7 8">
    <name type="scientific">Sporomusa malonica</name>
    <dbReference type="NCBI Taxonomy" id="112901"/>
    <lineage>
        <taxon>Bacteria</taxon>
        <taxon>Bacillati</taxon>
        <taxon>Bacillota</taxon>
        <taxon>Negativicutes</taxon>
        <taxon>Selenomonadales</taxon>
        <taxon>Sporomusaceae</taxon>
        <taxon>Sporomusa</taxon>
    </lineage>
</organism>
<keyword evidence="5" id="KW-0408">Iron</keyword>
<dbReference type="GO" id="GO:0016491">
    <property type="term" value="F:oxidoreductase activity"/>
    <property type="evidence" value="ECO:0007669"/>
    <property type="project" value="InterPro"/>
</dbReference>
<evidence type="ECO:0000313" key="7">
    <source>
        <dbReference type="EMBL" id="SMC76892.1"/>
    </source>
</evidence>
<reference evidence="7 8" key="1">
    <citation type="submission" date="2017-04" db="EMBL/GenBank/DDBJ databases">
        <authorList>
            <person name="Afonso C.L."/>
            <person name="Miller P.J."/>
            <person name="Scott M.A."/>
            <person name="Spackman E."/>
            <person name="Goraichik I."/>
            <person name="Dimitrov K.M."/>
            <person name="Suarez D.L."/>
            <person name="Swayne D.E."/>
        </authorList>
    </citation>
    <scope>NUCLEOTIDE SEQUENCE [LARGE SCALE GENOMIC DNA]</scope>
    <source>
        <strain evidence="7 8">DSM 5090</strain>
    </source>
</reference>
<evidence type="ECO:0000256" key="1">
    <source>
        <dbReference type="ARBA" id="ARBA00005941"/>
    </source>
</evidence>
<evidence type="ECO:0000256" key="3">
    <source>
        <dbReference type="ARBA" id="ARBA00022723"/>
    </source>
</evidence>
<dbReference type="PANTHER" id="PTHR36541:SF1">
    <property type="entry name" value="SUPEROXIDE REDUCTASE-RELATED"/>
    <property type="match status" value="1"/>
</dbReference>
<dbReference type="NCBIfam" id="TIGR00332">
    <property type="entry name" value="neela_ferrous"/>
    <property type="match status" value="1"/>
</dbReference>
<name>A0A1W2BWB9_9FIRM</name>
<dbReference type="STRING" id="112901.SAMN04488500_108196"/>
<evidence type="ECO:0000259" key="6">
    <source>
        <dbReference type="Pfam" id="PF01880"/>
    </source>
</evidence>
<dbReference type="RefSeq" id="WP_084575891.1">
    <property type="nucleotide sequence ID" value="NZ_CP155572.1"/>
</dbReference>